<protein>
    <submittedName>
        <fullName evidence="1">Uncharacterized protein</fullName>
    </submittedName>
</protein>
<keyword evidence="2" id="KW-1185">Reference proteome</keyword>
<evidence type="ECO:0000313" key="2">
    <source>
        <dbReference type="Proteomes" id="UP000656881"/>
    </source>
</evidence>
<organism evidence="1 2">
    <name type="scientific">Streptomyces lasiicapitis</name>
    <dbReference type="NCBI Taxonomy" id="1923961"/>
    <lineage>
        <taxon>Bacteria</taxon>
        <taxon>Bacillati</taxon>
        <taxon>Actinomycetota</taxon>
        <taxon>Actinomycetes</taxon>
        <taxon>Kitasatosporales</taxon>
        <taxon>Streptomycetaceae</taxon>
        <taxon>Streptomyces</taxon>
    </lineage>
</organism>
<proteinExistence type="predicted"/>
<dbReference type="EMBL" id="BMNG01000008">
    <property type="protein sequence ID" value="GGO47058.1"/>
    <property type="molecule type" value="Genomic_DNA"/>
</dbReference>
<accession>A0ABQ2M889</accession>
<evidence type="ECO:0000313" key="1">
    <source>
        <dbReference type="EMBL" id="GGO47058.1"/>
    </source>
</evidence>
<sequence length="78" mass="8452">MPASGSVSLRLRREFSPAALAAGRWGLVAQFPAPLAGGGLRPRPRLIPGHYRRISRIWPGHVPSFSVNVSVRTKPLLS</sequence>
<name>A0ABQ2M889_9ACTN</name>
<gene>
    <name evidence="1" type="ORF">GCM10012286_39430</name>
</gene>
<comment type="caution">
    <text evidence="1">The sequence shown here is derived from an EMBL/GenBank/DDBJ whole genome shotgun (WGS) entry which is preliminary data.</text>
</comment>
<dbReference type="Proteomes" id="UP000656881">
    <property type="component" value="Unassembled WGS sequence"/>
</dbReference>
<reference evidence="2" key="1">
    <citation type="journal article" date="2019" name="Int. J. Syst. Evol. Microbiol.">
        <title>The Global Catalogue of Microorganisms (GCM) 10K type strain sequencing project: providing services to taxonomists for standard genome sequencing and annotation.</title>
        <authorList>
            <consortium name="The Broad Institute Genomics Platform"/>
            <consortium name="The Broad Institute Genome Sequencing Center for Infectious Disease"/>
            <person name="Wu L."/>
            <person name="Ma J."/>
        </authorList>
    </citation>
    <scope>NUCLEOTIDE SEQUENCE [LARGE SCALE GENOMIC DNA]</scope>
    <source>
        <strain evidence="2">CGMCC 4.7349</strain>
    </source>
</reference>